<protein>
    <submittedName>
        <fullName evidence="2">Metallophosphoesterase</fullName>
    </submittedName>
</protein>
<reference evidence="3" key="1">
    <citation type="submission" date="2014-04" db="EMBL/GenBank/DDBJ databases">
        <title>Whole-Genome optical mapping and complete genome sequence of Sphingobacterium deserti sp. nov., a new spaces isolated from desert in the west of China.</title>
        <authorList>
            <person name="Teng C."/>
            <person name="Zhou Z."/>
            <person name="Li X."/>
            <person name="Chen M."/>
            <person name="Lin M."/>
            <person name="Wang L."/>
            <person name="Su S."/>
            <person name="Zhang C."/>
            <person name="Zhang W."/>
        </authorList>
    </citation>
    <scope>NUCLEOTIDE SEQUENCE [LARGE SCALE GENOMIC DNA]</scope>
    <source>
        <strain evidence="3">ACCC05744</strain>
    </source>
</reference>
<dbReference type="EMBL" id="JJMU01000010">
    <property type="protein sequence ID" value="KGE15515.1"/>
    <property type="molecule type" value="Genomic_DNA"/>
</dbReference>
<gene>
    <name evidence="2" type="ORF">DI53_0619</name>
</gene>
<sequence>MRHLNKLLYFLLFLVFSLFSACKRNFQYSVLEVKPLASDLNQQAIDRLGLMAEKDTFSFLIISDTQIAYDELEAFVKYANHIPQDSIAFVLHGGDFTDYGANFEYNLYYDDIKKLKFPVIGTIGNHDMLGNGRGIFNRYFGAEDFSFSYGNTTFIVFNSNSREVAFDGNIPNLNWLQAEIQKSANKKNIIYLSHIAPISLDFDQTKTEMMAKLLSTTANSRLSIHGHSHSFDYRELFNDGFPYLVAPTLLKRSYVKVNVADTILTVEELFY</sequence>
<dbReference type="InterPro" id="IPR029052">
    <property type="entry name" value="Metallo-depent_PP-like"/>
</dbReference>
<dbReference type="InterPro" id="IPR051918">
    <property type="entry name" value="STPP_CPPED1"/>
</dbReference>
<dbReference type="eggNOG" id="COG1409">
    <property type="taxonomic scope" value="Bacteria"/>
</dbReference>
<feature type="domain" description="Calcineurin-like phosphoesterase" evidence="1">
    <location>
        <begin position="58"/>
        <end position="230"/>
    </location>
</feature>
<dbReference type="PANTHER" id="PTHR43143">
    <property type="entry name" value="METALLOPHOSPHOESTERASE, CALCINEURIN SUPERFAMILY"/>
    <property type="match status" value="1"/>
</dbReference>
<dbReference type="InterPro" id="IPR004843">
    <property type="entry name" value="Calcineurin-like_PHP"/>
</dbReference>
<dbReference type="GO" id="GO:0016787">
    <property type="term" value="F:hydrolase activity"/>
    <property type="evidence" value="ECO:0007669"/>
    <property type="project" value="InterPro"/>
</dbReference>
<evidence type="ECO:0000313" key="2">
    <source>
        <dbReference type="EMBL" id="KGE15515.1"/>
    </source>
</evidence>
<evidence type="ECO:0000259" key="1">
    <source>
        <dbReference type="Pfam" id="PF00149"/>
    </source>
</evidence>
<dbReference type="PANTHER" id="PTHR43143:SF1">
    <property type="entry name" value="SERINE_THREONINE-PROTEIN PHOSPHATASE CPPED1"/>
    <property type="match status" value="1"/>
</dbReference>
<keyword evidence="3" id="KW-1185">Reference proteome</keyword>
<dbReference type="SUPFAM" id="SSF56300">
    <property type="entry name" value="Metallo-dependent phosphatases"/>
    <property type="match status" value="1"/>
</dbReference>
<reference evidence="2 3" key="2">
    <citation type="journal article" date="2015" name="PLoS ONE">
        <title>Whole-Genome Optical Mapping and Finished Genome Sequence of Sphingobacterium deserti sp. nov., a New Species Isolated from the Western Desert of China.</title>
        <authorList>
            <person name="Teng C."/>
            <person name="Zhou Z."/>
            <person name="Molnar I."/>
            <person name="Li X."/>
            <person name="Tang R."/>
            <person name="Chen M."/>
            <person name="Wang L."/>
            <person name="Su S."/>
            <person name="Zhang W."/>
            <person name="Lin M."/>
        </authorList>
    </citation>
    <scope>NUCLEOTIDE SEQUENCE [LARGE SCALE GENOMIC DNA]</scope>
    <source>
        <strain evidence="3">ACCC05744</strain>
    </source>
</reference>
<dbReference type="OrthoDB" id="5464520at2"/>
<dbReference type="AlphaFoldDB" id="A0A0B8TBF9"/>
<comment type="caution">
    <text evidence="2">The sequence shown here is derived from an EMBL/GenBank/DDBJ whole genome shotgun (WGS) entry which is preliminary data.</text>
</comment>
<dbReference type="RefSeq" id="WP_052072004.1">
    <property type="nucleotide sequence ID" value="NZ_JJMU01000010.1"/>
</dbReference>
<dbReference type="Proteomes" id="UP000031802">
    <property type="component" value="Unassembled WGS sequence"/>
</dbReference>
<proteinExistence type="predicted"/>
<organism evidence="2 3">
    <name type="scientific">Sphingobacterium deserti</name>
    <dbReference type="NCBI Taxonomy" id="1229276"/>
    <lineage>
        <taxon>Bacteria</taxon>
        <taxon>Pseudomonadati</taxon>
        <taxon>Bacteroidota</taxon>
        <taxon>Sphingobacteriia</taxon>
        <taxon>Sphingobacteriales</taxon>
        <taxon>Sphingobacteriaceae</taxon>
        <taxon>Sphingobacterium</taxon>
    </lineage>
</organism>
<dbReference type="PATRIC" id="fig|1229276.3.peg.643"/>
<dbReference type="STRING" id="1229276.DI53_0619"/>
<evidence type="ECO:0000313" key="3">
    <source>
        <dbReference type="Proteomes" id="UP000031802"/>
    </source>
</evidence>
<accession>A0A0B8TBF9</accession>
<dbReference type="Gene3D" id="3.60.21.10">
    <property type="match status" value="1"/>
</dbReference>
<name>A0A0B8TBF9_9SPHI</name>
<dbReference type="Pfam" id="PF00149">
    <property type="entry name" value="Metallophos"/>
    <property type="match status" value="1"/>
</dbReference>
<dbReference type="PROSITE" id="PS51257">
    <property type="entry name" value="PROKAR_LIPOPROTEIN"/>
    <property type="match status" value="1"/>
</dbReference>